<keyword evidence="3" id="KW-1185">Reference proteome</keyword>
<proteinExistence type="predicted"/>
<reference evidence="2 3" key="2">
    <citation type="journal article" date="2012" name="PLoS Pathog.">
        <title>Diverse lifestyles and strategies of plant pathogenesis encoded in the genomes of eighteen Dothideomycetes fungi.</title>
        <authorList>
            <person name="Ohm R.A."/>
            <person name="Feau N."/>
            <person name="Henrissat B."/>
            <person name="Schoch C.L."/>
            <person name="Horwitz B.A."/>
            <person name="Barry K.W."/>
            <person name="Condon B.J."/>
            <person name="Copeland A.C."/>
            <person name="Dhillon B."/>
            <person name="Glaser F."/>
            <person name="Hesse C.N."/>
            <person name="Kosti I."/>
            <person name="LaButti K."/>
            <person name="Lindquist E.A."/>
            <person name="Lucas S."/>
            <person name="Salamov A.A."/>
            <person name="Bradshaw R.E."/>
            <person name="Ciuffetti L."/>
            <person name="Hamelin R.C."/>
            <person name="Kema G.H.J."/>
            <person name="Lawrence C."/>
            <person name="Scott J.A."/>
            <person name="Spatafora J.W."/>
            <person name="Turgeon B.G."/>
            <person name="de Wit P.J.G.M."/>
            <person name="Zhong S."/>
            <person name="Goodwin S.B."/>
            <person name="Grigoriev I.V."/>
        </authorList>
    </citation>
    <scope>NUCLEOTIDE SEQUENCE [LARGE SCALE GENOMIC DNA]</scope>
    <source>
        <strain evidence="3">NZE10 / CBS 128990</strain>
    </source>
</reference>
<protein>
    <submittedName>
        <fullName evidence="2">Uncharacterized protein</fullName>
    </submittedName>
</protein>
<evidence type="ECO:0000313" key="2">
    <source>
        <dbReference type="EMBL" id="EME45840.1"/>
    </source>
</evidence>
<evidence type="ECO:0000313" key="3">
    <source>
        <dbReference type="Proteomes" id="UP000016933"/>
    </source>
</evidence>
<dbReference type="HOGENOM" id="CLU_1677850_0_0_1"/>
<dbReference type="AlphaFoldDB" id="N1PU10"/>
<feature type="region of interest" description="Disordered" evidence="1">
    <location>
        <begin position="68"/>
        <end position="157"/>
    </location>
</feature>
<feature type="compositionally biased region" description="Polar residues" evidence="1">
    <location>
        <begin position="80"/>
        <end position="101"/>
    </location>
</feature>
<evidence type="ECO:0000256" key="1">
    <source>
        <dbReference type="SAM" id="MobiDB-lite"/>
    </source>
</evidence>
<name>N1PU10_DOTSN</name>
<sequence length="157" mass="16835">MYADDDDDDDATIAVMEGLDRILSAPPGSVRQSQLLMPTHATTTANHEATAAITEELDKILSAPPDIVQWDQPFIPPQPSTSAADSQQAEIPNPANSSMAKISSKGKTRQVYLPHVTSGQTPTPAASSATQDHENAALSPISRTTMRTKDREDDVRV</sequence>
<gene>
    <name evidence="2" type="ORF">DOTSEDRAFT_53006</name>
</gene>
<accession>N1PU10</accession>
<feature type="compositionally biased region" description="Polar residues" evidence="1">
    <location>
        <begin position="117"/>
        <end position="130"/>
    </location>
</feature>
<organism evidence="2 3">
    <name type="scientific">Dothistroma septosporum (strain NZE10 / CBS 128990)</name>
    <name type="common">Red band needle blight fungus</name>
    <name type="synonym">Mycosphaerella pini</name>
    <dbReference type="NCBI Taxonomy" id="675120"/>
    <lineage>
        <taxon>Eukaryota</taxon>
        <taxon>Fungi</taxon>
        <taxon>Dikarya</taxon>
        <taxon>Ascomycota</taxon>
        <taxon>Pezizomycotina</taxon>
        <taxon>Dothideomycetes</taxon>
        <taxon>Dothideomycetidae</taxon>
        <taxon>Mycosphaerellales</taxon>
        <taxon>Mycosphaerellaceae</taxon>
        <taxon>Dothistroma</taxon>
    </lineage>
</organism>
<reference evidence="3" key="1">
    <citation type="journal article" date="2012" name="PLoS Genet.">
        <title>The genomes of the fungal plant pathogens Cladosporium fulvum and Dothistroma septosporum reveal adaptation to different hosts and lifestyles but also signatures of common ancestry.</title>
        <authorList>
            <person name="de Wit P.J.G.M."/>
            <person name="van der Burgt A."/>
            <person name="Oekmen B."/>
            <person name="Stergiopoulos I."/>
            <person name="Abd-Elsalam K.A."/>
            <person name="Aerts A.L."/>
            <person name="Bahkali A.H."/>
            <person name="Beenen H.G."/>
            <person name="Chettri P."/>
            <person name="Cox M.P."/>
            <person name="Datema E."/>
            <person name="de Vries R.P."/>
            <person name="Dhillon B."/>
            <person name="Ganley A.R."/>
            <person name="Griffiths S.A."/>
            <person name="Guo Y."/>
            <person name="Hamelin R.C."/>
            <person name="Henrissat B."/>
            <person name="Kabir M.S."/>
            <person name="Jashni M.K."/>
            <person name="Kema G."/>
            <person name="Klaubauf S."/>
            <person name="Lapidus A."/>
            <person name="Levasseur A."/>
            <person name="Lindquist E."/>
            <person name="Mehrabi R."/>
            <person name="Ohm R.A."/>
            <person name="Owen T.J."/>
            <person name="Salamov A."/>
            <person name="Schwelm A."/>
            <person name="Schijlen E."/>
            <person name="Sun H."/>
            <person name="van den Burg H.A."/>
            <person name="van Ham R.C.H.J."/>
            <person name="Zhang S."/>
            <person name="Goodwin S.B."/>
            <person name="Grigoriev I.V."/>
            <person name="Collemare J."/>
            <person name="Bradshaw R.E."/>
        </authorList>
    </citation>
    <scope>NUCLEOTIDE SEQUENCE [LARGE SCALE GENOMIC DNA]</scope>
    <source>
        <strain evidence="3">NZE10 / CBS 128990</strain>
    </source>
</reference>
<feature type="compositionally biased region" description="Basic and acidic residues" evidence="1">
    <location>
        <begin position="147"/>
        <end position="157"/>
    </location>
</feature>
<dbReference type="Proteomes" id="UP000016933">
    <property type="component" value="Unassembled WGS sequence"/>
</dbReference>
<dbReference type="EMBL" id="KB446538">
    <property type="protein sequence ID" value="EME45840.1"/>
    <property type="molecule type" value="Genomic_DNA"/>
</dbReference>